<evidence type="ECO:0000313" key="3">
    <source>
        <dbReference type="WBParaSite" id="TMUE_3000013279.1"/>
    </source>
</evidence>
<organism evidence="2 3">
    <name type="scientific">Trichuris muris</name>
    <name type="common">Mouse whipworm</name>
    <dbReference type="NCBI Taxonomy" id="70415"/>
    <lineage>
        <taxon>Eukaryota</taxon>
        <taxon>Metazoa</taxon>
        <taxon>Ecdysozoa</taxon>
        <taxon>Nematoda</taxon>
        <taxon>Enoplea</taxon>
        <taxon>Dorylaimia</taxon>
        <taxon>Trichinellida</taxon>
        <taxon>Trichuridae</taxon>
        <taxon>Trichuris</taxon>
    </lineage>
</organism>
<name>A0A5S6R1U6_TRIMR</name>
<reference evidence="3" key="1">
    <citation type="submission" date="2019-12" db="UniProtKB">
        <authorList>
            <consortium name="WormBaseParasite"/>
        </authorList>
    </citation>
    <scope>IDENTIFICATION</scope>
</reference>
<dbReference type="GO" id="GO:0005524">
    <property type="term" value="F:ATP binding"/>
    <property type="evidence" value="ECO:0007669"/>
    <property type="project" value="InterPro"/>
</dbReference>
<evidence type="ECO:0000313" key="2">
    <source>
        <dbReference type="Proteomes" id="UP000046395"/>
    </source>
</evidence>
<dbReference type="WBParaSite" id="TMUE_3000013279.1">
    <property type="protein sequence ID" value="TMUE_3000013279.1"/>
    <property type="gene ID" value="WBGene00293398"/>
</dbReference>
<feature type="domain" description="AAA+ ATPase" evidence="1">
    <location>
        <begin position="142"/>
        <end position="311"/>
    </location>
</feature>
<evidence type="ECO:0000259" key="1">
    <source>
        <dbReference type="SMART" id="SM00382"/>
    </source>
</evidence>
<keyword evidence="2" id="KW-1185">Reference proteome</keyword>
<dbReference type="SUPFAM" id="SSF52540">
    <property type="entry name" value="P-loop containing nucleoside triphosphate hydrolases"/>
    <property type="match status" value="1"/>
</dbReference>
<dbReference type="InterPro" id="IPR003593">
    <property type="entry name" value="AAA+_ATPase"/>
</dbReference>
<accession>A0A5S6R1U6</accession>
<dbReference type="STRING" id="70415.A0A5S6R1U6"/>
<sequence length="398" mass="45233">MATINSFSHCADSELLRSASGVYVQPFLQFHQVDSDKINFRSVCEPKFRALAHQFVDFYRRCGLSVGSKDSPVLPWPDLYKPNVPEVFVTNQNVASAVQEWMLAWKARLAKSQSRETPSVRKDLRRINDDHDYVDEQGNDKLVNAILLHGSTGVGKTHIVHSMAKCCGLKVIEINSSVNRAQRRLESTLCEAAESYQVSKKEEAGLVYTQPRNDVKSRKRKLEDIRKFFTIKNTTDNAQSHSVNGDVRSPIEVAHTVILFDDADIVLNADDGFHALLRKLILKSRTPIVITCSDTHILEKALTSLNVTRLHVKSPSHDDLLTHCKLILLANNLAASDDELLNDLNHAHQQRIHKMSTTIVGSKEGTTKTLIRMYRHLLVAYCHQKDCFYWNTVQHWRR</sequence>
<dbReference type="GO" id="GO:0003677">
    <property type="term" value="F:DNA binding"/>
    <property type="evidence" value="ECO:0007669"/>
    <property type="project" value="TreeGrafter"/>
</dbReference>
<dbReference type="AlphaFoldDB" id="A0A5S6R1U6"/>
<dbReference type="Gene3D" id="3.40.50.300">
    <property type="entry name" value="P-loop containing nucleotide triphosphate hydrolases"/>
    <property type="match status" value="1"/>
</dbReference>
<dbReference type="GO" id="GO:0005634">
    <property type="term" value="C:nucleus"/>
    <property type="evidence" value="ECO:0007669"/>
    <property type="project" value="TreeGrafter"/>
</dbReference>
<dbReference type="Proteomes" id="UP000046395">
    <property type="component" value="Unassembled WGS sequence"/>
</dbReference>
<protein>
    <submittedName>
        <fullName evidence="3">AAA domain-containing protein</fullName>
    </submittedName>
</protein>
<dbReference type="Pfam" id="PF00004">
    <property type="entry name" value="AAA"/>
    <property type="match status" value="1"/>
</dbReference>
<proteinExistence type="predicted"/>
<dbReference type="InterPro" id="IPR003959">
    <property type="entry name" value="ATPase_AAA_core"/>
</dbReference>
<dbReference type="InterPro" id="IPR027417">
    <property type="entry name" value="P-loop_NTPase"/>
</dbReference>
<dbReference type="GO" id="GO:0016887">
    <property type="term" value="F:ATP hydrolysis activity"/>
    <property type="evidence" value="ECO:0007669"/>
    <property type="project" value="InterPro"/>
</dbReference>
<dbReference type="SMART" id="SM00382">
    <property type="entry name" value="AAA"/>
    <property type="match status" value="1"/>
</dbReference>
<dbReference type="PANTHER" id="PTHR23389:SF21">
    <property type="entry name" value="ATPASE FAMILY AAA DOMAIN-CONTAINING PROTEIN 5"/>
    <property type="match status" value="1"/>
</dbReference>
<dbReference type="PANTHER" id="PTHR23389">
    <property type="entry name" value="CHROMOSOME TRANSMISSION FIDELITY FACTOR 18"/>
    <property type="match status" value="1"/>
</dbReference>